<gene>
    <name evidence="2" type="ORF">FRX31_007001</name>
</gene>
<accession>A0A7J6X115</accession>
<proteinExistence type="predicted"/>
<dbReference type="Proteomes" id="UP000554482">
    <property type="component" value="Unassembled WGS sequence"/>
</dbReference>
<feature type="region of interest" description="Disordered" evidence="1">
    <location>
        <begin position="159"/>
        <end position="189"/>
    </location>
</feature>
<reference evidence="2 3" key="1">
    <citation type="submission" date="2020-06" db="EMBL/GenBank/DDBJ databases">
        <title>Transcriptomic and genomic resources for Thalictrum thalictroides and T. hernandezii: Facilitating candidate gene discovery in an emerging model plant lineage.</title>
        <authorList>
            <person name="Arias T."/>
            <person name="Riano-Pachon D.M."/>
            <person name="Di Stilio V.S."/>
        </authorList>
    </citation>
    <scope>NUCLEOTIDE SEQUENCE [LARGE SCALE GENOMIC DNA]</scope>
    <source>
        <strain evidence="3">cv. WT478/WT964</strain>
        <tissue evidence="2">Leaves</tissue>
    </source>
</reference>
<organism evidence="2 3">
    <name type="scientific">Thalictrum thalictroides</name>
    <name type="common">Rue-anemone</name>
    <name type="synonym">Anemone thalictroides</name>
    <dbReference type="NCBI Taxonomy" id="46969"/>
    <lineage>
        <taxon>Eukaryota</taxon>
        <taxon>Viridiplantae</taxon>
        <taxon>Streptophyta</taxon>
        <taxon>Embryophyta</taxon>
        <taxon>Tracheophyta</taxon>
        <taxon>Spermatophyta</taxon>
        <taxon>Magnoliopsida</taxon>
        <taxon>Ranunculales</taxon>
        <taxon>Ranunculaceae</taxon>
        <taxon>Thalictroideae</taxon>
        <taxon>Thalictrum</taxon>
    </lineage>
</organism>
<name>A0A7J6X115_THATH</name>
<evidence type="ECO:0000313" key="2">
    <source>
        <dbReference type="EMBL" id="KAF5203411.1"/>
    </source>
</evidence>
<evidence type="ECO:0000256" key="1">
    <source>
        <dbReference type="SAM" id="MobiDB-lite"/>
    </source>
</evidence>
<feature type="non-terminal residue" evidence="2">
    <location>
        <position position="226"/>
    </location>
</feature>
<dbReference type="AlphaFoldDB" id="A0A7J6X115"/>
<protein>
    <submittedName>
        <fullName evidence="2">Uncharacterized protein</fullName>
    </submittedName>
</protein>
<evidence type="ECO:0000313" key="3">
    <source>
        <dbReference type="Proteomes" id="UP000554482"/>
    </source>
</evidence>
<dbReference type="EMBL" id="JABWDY010006804">
    <property type="protein sequence ID" value="KAF5203411.1"/>
    <property type="molecule type" value="Genomic_DNA"/>
</dbReference>
<sequence length="226" mass="25805">MIQYDLRIENVNYMYYCILGEKLEDDMKVIVDDVDTNAIVDLFKKGISVELFIEHDEKYVRKEYADLYNLGNVLFNDNIDGSYSVEEICESGSDSDAASLDHVSDDDDELRYIRMKVIDYKRAKLKTTGNGENIECNPSEALSEGGETVQVEQHDGYESEYAGSSDYDSPDSDNEDELVRKTDNFPSYDPKVDVFHVEPVSGMKFESPEHFKQLIKDYAVGKGYNL</sequence>
<keyword evidence="3" id="KW-1185">Reference proteome</keyword>
<comment type="caution">
    <text evidence="2">The sequence shown here is derived from an EMBL/GenBank/DDBJ whole genome shotgun (WGS) entry which is preliminary data.</text>
</comment>